<dbReference type="PANTHER" id="PTHR31144:SF1">
    <property type="entry name" value="UPF0602 PROTEIN C4ORF47"/>
    <property type="match status" value="1"/>
</dbReference>
<keyword evidence="2" id="KW-0963">Cytoplasm</keyword>
<proteinExistence type="inferred from homology"/>
<comment type="subcellular location">
    <subcellularLocation>
        <location evidence="1">Cytoplasm</location>
        <location evidence="1">Cytoskeleton</location>
        <location evidence="1">Microtubule organizing center</location>
        <location evidence="1">Centrosome</location>
    </subcellularLocation>
</comment>
<gene>
    <name evidence="6" type="ORF">R5R35_005575</name>
</gene>
<keyword evidence="7" id="KW-1185">Reference proteome</keyword>
<accession>A0AAN9VN86</accession>
<dbReference type="PANTHER" id="PTHR31144">
    <property type="entry name" value="UPF0602 PROTEIN C4ORF47"/>
    <property type="match status" value="1"/>
</dbReference>
<evidence type="ECO:0000313" key="7">
    <source>
        <dbReference type="Proteomes" id="UP001378592"/>
    </source>
</evidence>
<dbReference type="AlphaFoldDB" id="A0AAN9VN86"/>
<dbReference type="EMBL" id="JAZDUA010000100">
    <property type="protein sequence ID" value="KAK7868135.1"/>
    <property type="molecule type" value="Genomic_DNA"/>
</dbReference>
<name>A0AAN9VN86_9ORTH</name>
<protein>
    <recommendedName>
        <fullName evidence="5">Cilia-and flagella-associated protein 96</fullName>
    </recommendedName>
</protein>
<dbReference type="Pfam" id="PF15239">
    <property type="entry name" value="CFAP96-like"/>
    <property type="match status" value="1"/>
</dbReference>
<dbReference type="Proteomes" id="UP001378592">
    <property type="component" value="Unassembled WGS sequence"/>
</dbReference>
<comment type="caution">
    <text evidence="6">The sequence shown here is derived from an EMBL/GenBank/DDBJ whole genome shotgun (WGS) entry which is preliminary data.</text>
</comment>
<evidence type="ECO:0000256" key="5">
    <source>
        <dbReference type="ARBA" id="ARBA00035693"/>
    </source>
</evidence>
<dbReference type="GO" id="GO:0005813">
    <property type="term" value="C:centrosome"/>
    <property type="evidence" value="ECO:0007669"/>
    <property type="project" value="UniProtKB-SubCell"/>
</dbReference>
<comment type="similarity">
    <text evidence="4">Belongs to the CFAP96 family.</text>
</comment>
<evidence type="ECO:0000313" key="6">
    <source>
        <dbReference type="EMBL" id="KAK7868135.1"/>
    </source>
</evidence>
<dbReference type="InterPro" id="IPR029358">
    <property type="entry name" value="CFAP96"/>
</dbReference>
<organism evidence="6 7">
    <name type="scientific">Gryllus longicercus</name>
    <dbReference type="NCBI Taxonomy" id="2509291"/>
    <lineage>
        <taxon>Eukaryota</taxon>
        <taxon>Metazoa</taxon>
        <taxon>Ecdysozoa</taxon>
        <taxon>Arthropoda</taxon>
        <taxon>Hexapoda</taxon>
        <taxon>Insecta</taxon>
        <taxon>Pterygota</taxon>
        <taxon>Neoptera</taxon>
        <taxon>Polyneoptera</taxon>
        <taxon>Orthoptera</taxon>
        <taxon>Ensifera</taxon>
        <taxon>Gryllidea</taxon>
        <taxon>Grylloidea</taxon>
        <taxon>Gryllidae</taxon>
        <taxon>Gryllinae</taxon>
        <taxon>Gryllus</taxon>
    </lineage>
</organism>
<evidence type="ECO:0000256" key="2">
    <source>
        <dbReference type="ARBA" id="ARBA00022490"/>
    </source>
</evidence>
<keyword evidence="3" id="KW-0206">Cytoskeleton</keyword>
<sequence>MSAIPFNSTFVMKHSSTPGDFYGTFEENIIPAMSPLTRPEKRVPEKPNFLGFVPKKGNGGYVNICINKYPERISKVDKYDAARELYTKSFAQHKKNMKGAPFAVSRKCSYFDENPYKTDKIMKTYKETKEKPYRRGPEFVVPGPGKKLGGNKSGCFDKYPPHSADKYLSAKQIEKELIKKMVKPTRDSGIMRPAGIPKKWRIQSEIPYNIQFRVHAKNWRCAEPFVYFKPC</sequence>
<evidence type="ECO:0000256" key="1">
    <source>
        <dbReference type="ARBA" id="ARBA00004300"/>
    </source>
</evidence>
<dbReference type="GO" id="GO:0005881">
    <property type="term" value="C:cytoplasmic microtubule"/>
    <property type="evidence" value="ECO:0007669"/>
    <property type="project" value="TreeGrafter"/>
</dbReference>
<evidence type="ECO:0000256" key="4">
    <source>
        <dbReference type="ARBA" id="ARBA00035656"/>
    </source>
</evidence>
<evidence type="ECO:0000256" key="3">
    <source>
        <dbReference type="ARBA" id="ARBA00023212"/>
    </source>
</evidence>
<reference evidence="6 7" key="1">
    <citation type="submission" date="2024-03" db="EMBL/GenBank/DDBJ databases">
        <title>The genome assembly and annotation of the cricket Gryllus longicercus Weissman &amp; Gray.</title>
        <authorList>
            <person name="Szrajer S."/>
            <person name="Gray D."/>
            <person name="Ylla G."/>
        </authorList>
    </citation>
    <scope>NUCLEOTIDE SEQUENCE [LARGE SCALE GENOMIC DNA]</scope>
    <source>
        <strain evidence="6">DAG 2021-001</strain>
        <tissue evidence="6">Whole body minus gut</tissue>
    </source>
</reference>